<feature type="region of interest" description="Disordered" evidence="1">
    <location>
        <begin position="1"/>
        <end position="21"/>
    </location>
</feature>
<dbReference type="EMBL" id="CAJFCV020000006">
    <property type="protein sequence ID" value="CAG9131593.1"/>
    <property type="molecule type" value="Genomic_DNA"/>
</dbReference>
<organism evidence="5 7">
    <name type="scientific">Bursaphelenchus xylophilus</name>
    <name type="common">Pinewood nematode worm</name>
    <name type="synonym">Aphelenchoides xylophilus</name>
    <dbReference type="NCBI Taxonomy" id="6326"/>
    <lineage>
        <taxon>Eukaryota</taxon>
        <taxon>Metazoa</taxon>
        <taxon>Ecdysozoa</taxon>
        <taxon>Nematoda</taxon>
        <taxon>Chromadorea</taxon>
        <taxon>Rhabditida</taxon>
        <taxon>Tylenchina</taxon>
        <taxon>Tylenchomorpha</taxon>
        <taxon>Aphelenchoidea</taxon>
        <taxon>Aphelenchoididae</taxon>
        <taxon>Bursaphelenchus</taxon>
    </lineage>
</organism>
<evidence type="ECO:0000313" key="7">
    <source>
        <dbReference type="WBParaSite" id="BXY_0103900.1"/>
    </source>
</evidence>
<evidence type="ECO:0000313" key="4">
    <source>
        <dbReference type="EMBL" id="CAG9131593.1"/>
    </source>
</evidence>
<dbReference type="EMBL" id="CAJFDI010000006">
    <property type="protein sequence ID" value="CAD5235284.1"/>
    <property type="molecule type" value="Genomic_DNA"/>
</dbReference>
<keyword evidence="2" id="KW-0472">Membrane</keyword>
<gene>
    <name evidence="3" type="ORF">BXYJ_LOCUS15375</name>
</gene>
<keyword evidence="2" id="KW-0812">Transmembrane</keyword>
<evidence type="ECO:0000313" key="3">
    <source>
        <dbReference type="EMBL" id="CAD5235284.1"/>
    </source>
</evidence>
<dbReference type="Proteomes" id="UP000659654">
    <property type="component" value="Unassembled WGS sequence"/>
</dbReference>
<evidence type="ECO:0000313" key="5">
    <source>
        <dbReference type="Proteomes" id="UP000095284"/>
    </source>
</evidence>
<dbReference type="WBParaSite" id="BXY_0103900.1">
    <property type="protein sequence ID" value="BXY_0103900.1"/>
    <property type="gene ID" value="BXY_0103900"/>
</dbReference>
<keyword evidence="6" id="KW-1185">Reference proteome</keyword>
<feature type="transmembrane region" description="Helical" evidence="2">
    <location>
        <begin position="68"/>
        <end position="88"/>
    </location>
</feature>
<dbReference type="Proteomes" id="UP000582659">
    <property type="component" value="Unassembled WGS sequence"/>
</dbReference>
<evidence type="ECO:0000256" key="2">
    <source>
        <dbReference type="SAM" id="Phobius"/>
    </source>
</evidence>
<protein>
    <submittedName>
        <fullName evidence="3">(pine wood nematode) hypothetical protein</fullName>
    </submittedName>
</protein>
<proteinExistence type="predicted"/>
<evidence type="ECO:0000256" key="1">
    <source>
        <dbReference type="SAM" id="MobiDB-lite"/>
    </source>
</evidence>
<name>A0A1I7RK07_BURXY</name>
<keyword evidence="2" id="KW-1133">Transmembrane helix</keyword>
<sequence>MTDESWPQITLRKPHDADCESPSINASAVVEAYKTPSYIQSSLQLPYKPLLTSTQPPKIMSVQQIQRVLFALIFFIMALSQVSAQLGADGSASGTVLLPHGGELPPMTVFNNPGPVYSPYGFFG</sequence>
<dbReference type="OrthoDB" id="10485203at2759"/>
<reference evidence="4" key="2">
    <citation type="submission" date="2020-08" db="EMBL/GenBank/DDBJ databases">
        <authorList>
            <person name="Kikuchi T."/>
        </authorList>
    </citation>
    <scope>NUCLEOTIDE SEQUENCE</scope>
    <source>
        <strain evidence="3">Ka4C1</strain>
    </source>
</reference>
<accession>A0A1I7RK07</accession>
<dbReference type="AlphaFoldDB" id="A0A1I7RK07"/>
<evidence type="ECO:0000313" key="6">
    <source>
        <dbReference type="Proteomes" id="UP000659654"/>
    </source>
</evidence>
<dbReference type="Proteomes" id="UP000095284">
    <property type="component" value="Unplaced"/>
</dbReference>
<reference evidence="7" key="1">
    <citation type="submission" date="2016-11" db="UniProtKB">
        <authorList>
            <consortium name="WormBaseParasite"/>
        </authorList>
    </citation>
    <scope>IDENTIFICATION</scope>
</reference>